<feature type="transmembrane region" description="Helical" evidence="7">
    <location>
        <begin position="12"/>
        <end position="30"/>
    </location>
</feature>
<feature type="transmembrane region" description="Helical" evidence="7">
    <location>
        <begin position="68"/>
        <end position="86"/>
    </location>
</feature>
<dbReference type="InterPro" id="IPR036259">
    <property type="entry name" value="MFS_trans_sf"/>
</dbReference>
<feature type="transmembrane region" description="Helical" evidence="7">
    <location>
        <begin position="389"/>
        <end position="407"/>
    </location>
</feature>
<feature type="transmembrane region" description="Helical" evidence="7">
    <location>
        <begin position="278"/>
        <end position="295"/>
    </location>
</feature>
<evidence type="ECO:0000313" key="10">
    <source>
        <dbReference type="Proteomes" id="UP000422764"/>
    </source>
</evidence>
<proteinExistence type="predicted"/>
<dbReference type="InterPro" id="IPR020846">
    <property type="entry name" value="MFS_dom"/>
</dbReference>
<feature type="transmembrane region" description="Helical" evidence="7">
    <location>
        <begin position="160"/>
        <end position="181"/>
    </location>
</feature>
<keyword evidence="6 7" id="KW-0472">Membrane</keyword>
<feature type="transmembrane region" description="Helical" evidence="7">
    <location>
        <begin position="132"/>
        <end position="154"/>
    </location>
</feature>
<feature type="transmembrane region" description="Helical" evidence="7">
    <location>
        <begin position="301"/>
        <end position="324"/>
    </location>
</feature>
<dbReference type="PROSITE" id="PS50850">
    <property type="entry name" value="MFS"/>
    <property type="match status" value="1"/>
</dbReference>
<feature type="transmembrane region" description="Helical" evidence="7">
    <location>
        <begin position="336"/>
        <end position="359"/>
    </location>
</feature>
<keyword evidence="10" id="KW-1185">Reference proteome</keyword>
<comment type="subcellular location">
    <subcellularLocation>
        <location evidence="1">Cell membrane</location>
        <topology evidence="1">Multi-pass membrane protein</topology>
    </subcellularLocation>
</comment>
<dbReference type="SUPFAM" id="SSF103473">
    <property type="entry name" value="MFS general substrate transporter"/>
    <property type="match status" value="1"/>
</dbReference>
<dbReference type="CDD" id="cd06173">
    <property type="entry name" value="MFS_MefA_like"/>
    <property type="match status" value="1"/>
</dbReference>
<evidence type="ECO:0000256" key="3">
    <source>
        <dbReference type="ARBA" id="ARBA00022475"/>
    </source>
</evidence>
<evidence type="ECO:0000256" key="5">
    <source>
        <dbReference type="ARBA" id="ARBA00022989"/>
    </source>
</evidence>
<evidence type="ECO:0000313" key="9">
    <source>
        <dbReference type="EMBL" id="QGU96027.1"/>
    </source>
</evidence>
<dbReference type="Proteomes" id="UP000422764">
    <property type="component" value="Chromosome"/>
</dbReference>
<accession>A0A6I6F6C0</accession>
<keyword evidence="2" id="KW-0813">Transport</keyword>
<dbReference type="Gene3D" id="1.20.1250.20">
    <property type="entry name" value="MFS general substrate transporter like domains"/>
    <property type="match status" value="1"/>
</dbReference>
<dbReference type="GO" id="GO:0022857">
    <property type="term" value="F:transmembrane transporter activity"/>
    <property type="evidence" value="ECO:0007669"/>
    <property type="project" value="InterPro"/>
</dbReference>
<evidence type="ECO:0000256" key="4">
    <source>
        <dbReference type="ARBA" id="ARBA00022692"/>
    </source>
</evidence>
<feature type="domain" description="Major facilitator superfamily (MFS) profile" evidence="8">
    <location>
        <begin position="3"/>
        <end position="414"/>
    </location>
</feature>
<evidence type="ECO:0000256" key="2">
    <source>
        <dbReference type="ARBA" id="ARBA00022448"/>
    </source>
</evidence>
<dbReference type="InterPro" id="IPR011701">
    <property type="entry name" value="MFS"/>
</dbReference>
<keyword evidence="3" id="KW-1003">Cell membrane</keyword>
<dbReference type="GO" id="GO:0005886">
    <property type="term" value="C:plasma membrane"/>
    <property type="evidence" value="ECO:0007669"/>
    <property type="project" value="UniProtKB-SubCell"/>
</dbReference>
<keyword evidence="4 7" id="KW-0812">Transmembrane</keyword>
<feature type="transmembrane region" description="Helical" evidence="7">
    <location>
        <begin position="217"/>
        <end position="242"/>
    </location>
</feature>
<evidence type="ECO:0000256" key="6">
    <source>
        <dbReference type="ARBA" id="ARBA00023136"/>
    </source>
</evidence>
<dbReference type="PANTHER" id="PTHR43266">
    <property type="entry name" value="MACROLIDE-EFFLUX PROTEIN"/>
    <property type="match status" value="1"/>
</dbReference>
<reference evidence="9 10" key="1">
    <citation type="submission" date="2019-12" db="EMBL/GenBank/DDBJ databases">
        <title>Genome sequenceing of Clostridium bovifaecis.</title>
        <authorList>
            <person name="Yao Y."/>
        </authorList>
    </citation>
    <scope>NUCLEOTIDE SEQUENCE [LARGE SCALE GENOMIC DNA]</scope>
    <source>
        <strain evidence="9 10">BXX</strain>
    </source>
</reference>
<name>A0A6I6F6C0_9CLOT</name>
<dbReference type="EMBL" id="CP046522">
    <property type="protein sequence ID" value="QGU96027.1"/>
    <property type="molecule type" value="Genomic_DNA"/>
</dbReference>
<sequence>MKKFMTIWAGELISNIGSGMTAFALSVYVYQLTRSVTWVSIITLLAYLPTILLNPVGGILADRFDRRLMMICGDLLSALGLLYILISIQTGHIGIVPIVIGVTINSVFVSLLDPSYRATVTDLLTEEEYAKASGLVQMVGNARYLISPAIAGVILGFSDIRVILIIDISTIFVTVLAVASVRRTIQKVKARQDKFSFLKELKEGMQHIVKDKGVESLVLLMAFMCFFIGCVQTLMIPMVLAIGSVKTVGFMESVSAIGMFVGSVVISILGIKKHYSKILMVSLIACGCFMALIGTSTYMAFILIASILFFATLPFVNTCADVLIRVSIPNEVQGRVWGLISLLTQIGCVIAYATCGILADHVFEPMMQENGVLANSIGKVIGTGEGRGIGLMLIIAGVLMIIVALVLGSRKSIREIEVIKYEYELKNVEE</sequence>
<organism evidence="9 10">
    <name type="scientific">Clostridium bovifaecis</name>
    <dbReference type="NCBI Taxonomy" id="2184719"/>
    <lineage>
        <taxon>Bacteria</taxon>
        <taxon>Bacillati</taxon>
        <taxon>Bacillota</taxon>
        <taxon>Clostridia</taxon>
        <taxon>Eubacteriales</taxon>
        <taxon>Clostridiaceae</taxon>
        <taxon>Clostridium</taxon>
    </lineage>
</organism>
<gene>
    <name evidence="9" type="ORF">GOM49_13835</name>
</gene>
<feature type="transmembrane region" description="Helical" evidence="7">
    <location>
        <begin position="92"/>
        <end position="112"/>
    </location>
</feature>
<protein>
    <submittedName>
        <fullName evidence="9">MFS transporter</fullName>
    </submittedName>
</protein>
<dbReference type="Pfam" id="PF07690">
    <property type="entry name" value="MFS_1"/>
    <property type="match status" value="1"/>
</dbReference>
<keyword evidence="5 7" id="KW-1133">Transmembrane helix</keyword>
<dbReference type="AlphaFoldDB" id="A0A6I6F6C0"/>
<evidence type="ECO:0000256" key="1">
    <source>
        <dbReference type="ARBA" id="ARBA00004651"/>
    </source>
</evidence>
<feature type="transmembrane region" description="Helical" evidence="7">
    <location>
        <begin position="254"/>
        <end position="271"/>
    </location>
</feature>
<dbReference type="PANTHER" id="PTHR43266:SF2">
    <property type="entry name" value="MAJOR FACILITATOR SUPERFAMILY (MFS) PROFILE DOMAIN-CONTAINING PROTEIN"/>
    <property type="match status" value="1"/>
</dbReference>
<evidence type="ECO:0000259" key="8">
    <source>
        <dbReference type="PROSITE" id="PS50850"/>
    </source>
</evidence>
<evidence type="ECO:0000256" key="7">
    <source>
        <dbReference type="SAM" id="Phobius"/>
    </source>
</evidence>
<feature type="transmembrane region" description="Helical" evidence="7">
    <location>
        <begin position="36"/>
        <end position="56"/>
    </location>
</feature>